<gene>
    <name evidence="1" type="ORF">FOC69_05570</name>
</gene>
<dbReference type="AlphaFoldDB" id="A0AAP9SUV1"/>
<organism evidence="1 2">
    <name type="scientific">Bacteroides fragilis</name>
    <dbReference type="NCBI Taxonomy" id="817"/>
    <lineage>
        <taxon>Bacteria</taxon>
        <taxon>Pseudomonadati</taxon>
        <taxon>Bacteroidota</taxon>
        <taxon>Bacteroidia</taxon>
        <taxon>Bacteroidales</taxon>
        <taxon>Bacteroidaceae</taxon>
        <taxon>Bacteroides</taxon>
    </lineage>
</organism>
<evidence type="ECO:0000313" key="2">
    <source>
        <dbReference type="Proteomes" id="UP000501467"/>
    </source>
</evidence>
<protein>
    <submittedName>
        <fullName evidence="1">Uncharacterized protein</fullName>
    </submittedName>
</protein>
<reference evidence="1 2" key="1">
    <citation type="submission" date="2020-05" db="EMBL/GenBank/DDBJ databases">
        <title>FDA dAtabase for Regulatory Grade micrObial Sequences (FDA-ARGOS): Supporting development and validation of Infectious Disease Dx tests.</title>
        <authorList>
            <person name="Bojja K."/>
            <person name="Kessler A."/>
            <person name="Tallon L."/>
            <person name="Sadzewicz L."/>
            <person name="Zhao X."/>
            <person name="Vavikolanu K."/>
            <person name="Mehta A."/>
            <person name="Aluvathingal J."/>
            <person name="Nadendla S."/>
            <person name="Myers T."/>
            <person name="Yan Y."/>
            <person name="Sichtig H."/>
        </authorList>
    </citation>
    <scope>NUCLEOTIDE SEQUENCE [LARGE SCALE GENOMIC DNA]</scope>
    <source>
        <strain evidence="1 2">FDAARGOS_763</strain>
    </source>
</reference>
<sequence length="105" mass="11948">MNQSEKIEYLLETIDILKVQLAVVSSKQQTMNAMILGTLSYVFPEDAGTVYTNYVNTLENNVFVALDKIESQLNECSKPFLKAQRQAVSRDILSMKNDSLYHQPE</sequence>
<dbReference type="RefSeq" id="WP_005776955.1">
    <property type="nucleotide sequence ID" value="NZ_CP054003.1"/>
</dbReference>
<accession>A0AAP9SUV1</accession>
<name>A0AAP9SUV1_BACFG</name>
<dbReference type="EMBL" id="CP054003">
    <property type="protein sequence ID" value="QKH83850.1"/>
    <property type="molecule type" value="Genomic_DNA"/>
</dbReference>
<proteinExistence type="predicted"/>
<evidence type="ECO:0000313" key="1">
    <source>
        <dbReference type="EMBL" id="QKH83850.1"/>
    </source>
</evidence>
<dbReference type="Proteomes" id="UP000501467">
    <property type="component" value="Chromosome"/>
</dbReference>